<keyword evidence="4" id="KW-1185">Reference proteome</keyword>
<evidence type="ECO:0000256" key="1">
    <source>
        <dbReference type="ARBA" id="ARBA00006484"/>
    </source>
</evidence>
<dbReference type="PRINTS" id="PR00081">
    <property type="entry name" value="GDHRDH"/>
</dbReference>
<proteinExistence type="inferred from homology"/>
<evidence type="ECO:0000256" key="2">
    <source>
        <dbReference type="ARBA" id="ARBA00023002"/>
    </source>
</evidence>
<accession>A0ABT0XSV5</accession>
<protein>
    <submittedName>
        <fullName evidence="3">SDR family oxidoreductase</fullName>
    </submittedName>
</protein>
<sequence>MTLLTNRIAVVTGASSGIGAATITTLVAEGAKVAALARRADRLEELDALALPADVRDYAAVTAAAGRIHAELGRPDLVVANAGVMLAAAFDKADLGEWDQMIGTNLTGLLNTARVFTDDLIAAAAEGRPADLFLIGSVASHMVYPTYAVYGATKAAVAHLARHLRAELGSQGVRVHNIDPGLVRSELGEGMLDTSSRQAWTALRDSMDPLEGADIGAGIAFAAAAPARMNVADMVIVPTGQG</sequence>
<evidence type="ECO:0000313" key="4">
    <source>
        <dbReference type="Proteomes" id="UP001523216"/>
    </source>
</evidence>
<gene>
    <name evidence="3" type="ORF">LXN57_04645</name>
</gene>
<dbReference type="PANTHER" id="PTHR43669">
    <property type="entry name" value="5-KETO-D-GLUCONATE 5-REDUCTASE"/>
    <property type="match status" value="1"/>
</dbReference>
<dbReference type="RefSeq" id="WP_251796730.1">
    <property type="nucleotide sequence ID" value="NZ_JAMQOL010000006.1"/>
</dbReference>
<dbReference type="Gene3D" id="3.40.50.720">
    <property type="entry name" value="NAD(P)-binding Rossmann-like Domain"/>
    <property type="match status" value="1"/>
</dbReference>
<keyword evidence="2" id="KW-0560">Oxidoreductase</keyword>
<dbReference type="PROSITE" id="PS00061">
    <property type="entry name" value="ADH_SHORT"/>
    <property type="match status" value="1"/>
</dbReference>
<reference evidence="3 4" key="1">
    <citation type="submission" date="2022-06" db="EMBL/GenBank/DDBJ databases">
        <title>Actinoplanes abujensis sp. nov., isolated from Nigerian arid soil.</title>
        <authorList>
            <person name="Ding P."/>
        </authorList>
    </citation>
    <scope>NUCLEOTIDE SEQUENCE [LARGE SCALE GENOMIC DNA]</scope>
    <source>
        <strain evidence="4">TRM88002</strain>
    </source>
</reference>
<dbReference type="CDD" id="cd05233">
    <property type="entry name" value="SDR_c"/>
    <property type="match status" value="1"/>
</dbReference>
<organism evidence="3 4">
    <name type="scientific">Paractinoplanes hotanensis</name>
    <dbReference type="NCBI Taxonomy" id="2906497"/>
    <lineage>
        <taxon>Bacteria</taxon>
        <taxon>Bacillati</taxon>
        <taxon>Actinomycetota</taxon>
        <taxon>Actinomycetes</taxon>
        <taxon>Micromonosporales</taxon>
        <taxon>Micromonosporaceae</taxon>
        <taxon>Paractinoplanes</taxon>
    </lineage>
</organism>
<dbReference type="SUPFAM" id="SSF51735">
    <property type="entry name" value="NAD(P)-binding Rossmann-fold domains"/>
    <property type="match status" value="1"/>
</dbReference>
<dbReference type="EMBL" id="JAMQOL010000006">
    <property type="protein sequence ID" value="MCM4076852.1"/>
    <property type="molecule type" value="Genomic_DNA"/>
</dbReference>
<dbReference type="Pfam" id="PF00106">
    <property type="entry name" value="adh_short"/>
    <property type="match status" value="1"/>
</dbReference>
<comment type="caution">
    <text evidence="3">The sequence shown here is derived from an EMBL/GenBank/DDBJ whole genome shotgun (WGS) entry which is preliminary data.</text>
</comment>
<dbReference type="InterPro" id="IPR002347">
    <property type="entry name" value="SDR_fam"/>
</dbReference>
<name>A0ABT0XSV5_9ACTN</name>
<dbReference type="InterPro" id="IPR020904">
    <property type="entry name" value="Sc_DH/Rdtase_CS"/>
</dbReference>
<dbReference type="PANTHER" id="PTHR43669:SF3">
    <property type="entry name" value="ALCOHOL DEHYDROGENASE, PUTATIVE (AFU_ORTHOLOGUE AFUA_3G03445)-RELATED"/>
    <property type="match status" value="1"/>
</dbReference>
<dbReference type="InterPro" id="IPR036291">
    <property type="entry name" value="NAD(P)-bd_dom_sf"/>
</dbReference>
<dbReference type="Proteomes" id="UP001523216">
    <property type="component" value="Unassembled WGS sequence"/>
</dbReference>
<comment type="similarity">
    <text evidence="1">Belongs to the short-chain dehydrogenases/reductases (SDR) family.</text>
</comment>
<evidence type="ECO:0000313" key="3">
    <source>
        <dbReference type="EMBL" id="MCM4076852.1"/>
    </source>
</evidence>